<dbReference type="OrthoDB" id="797081at2"/>
<protein>
    <submittedName>
        <fullName evidence="2">Uncharacterized protein</fullName>
    </submittedName>
</protein>
<evidence type="ECO:0000256" key="1">
    <source>
        <dbReference type="SAM" id="Phobius"/>
    </source>
</evidence>
<accession>A0A1Q5ZVC6</accession>
<dbReference type="RefSeq" id="WP_074488480.1">
    <property type="nucleotide sequence ID" value="NZ_FPAM01000002.1"/>
</dbReference>
<organism evidence="2 3">
    <name type="scientific">Mucilaginibacter polytrichastri</name>
    <dbReference type="NCBI Taxonomy" id="1302689"/>
    <lineage>
        <taxon>Bacteria</taxon>
        <taxon>Pseudomonadati</taxon>
        <taxon>Bacteroidota</taxon>
        <taxon>Sphingobacteriia</taxon>
        <taxon>Sphingobacteriales</taxon>
        <taxon>Sphingobacteriaceae</taxon>
        <taxon>Mucilaginibacter</taxon>
    </lineage>
</organism>
<evidence type="ECO:0000313" key="3">
    <source>
        <dbReference type="Proteomes" id="UP000186720"/>
    </source>
</evidence>
<sequence length="159" mass="17940">MGLFGKRKKETPSPIKELVGKRLKGFGVKINAAWANWMALRTARLTKKGWMTALACFVLLMGSYSAYLIVSAFTAAPVTMINVGNIRKPAHSGNTGEIKAQARISDSEYRRIEGFHRYMDSLAADSNGRKDYESIIIKRPGLMDSIRQVEKYYQQFKNK</sequence>
<dbReference type="EMBL" id="MPPL01000001">
    <property type="protein sequence ID" value="OKS85683.1"/>
    <property type="molecule type" value="Genomic_DNA"/>
</dbReference>
<feature type="transmembrane region" description="Helical" evidence="1">
    <location>
        <begin position="50"/>
        <end position="70"/>
    </location>
</feature>
<keyword evidence="1" id="KW-1133">Transmembrane helix</keyword>
<gene>
    <name evidence="2" type="ORF">RG47T_1129</name>
</gene>
<reference evidence="2 3" key="1">
    <citation type="submission" date="2016-11" db="EMBL/GenBank/DDBJ databases">
        <title>Whole Genome Sequencing of Mucilaginibacter polytrichastri RG4-7(T) isolated from the moss sample.</title>
        <authorList>
            <person name="Li Y."/>
        </authorList>
    </citation>
    <scope>NUCLEOTIDE SEQUENCE [LARGE SCALE GENOMIC DNA]</scope>
    <source>
        <strain evidence="2 3">RG4-7</strain>
    </source>
</reference>
<dbReference type="AlphaFoldDB" id="A0A1Q5ZVC6"/>
<name>A0A1Q5ZVC6_9SPHI</name>
<proteinExistence type="predicted"/>
<dbReference type="STRING" id="1302689.RG47T_1129"/>
<keyword evidence="1" id="KW-0472">Membrane</keyword>
<evidence type="ECO:0000313" key="2">
    <source>
        <dbReference type="EMBL" id="OKS85683.1"/>
    </source>
</evidence>
<keyword evidence="1" id="KW-0812">Transmembrane</keyword>
<dbReference type="Proteomes" id="UP000186720">
    <property type="component" value="Unassembled WGS sequence"/>
</dbReference>
<comment type="caution">
    <text evidence="2">The sequence shown here is derived from an EMBL/GenBank/DDBJ whole genome shotgun (WGS) entry which is preliminary data.</text>
</comment>
<keyword evidence="3" id="KW-1185">Reference proteome</keyword>